<dbReference type="InterPro" id="IPR048147">
    <property type="entry name" value="CBO0543-like"/>
</dbReference>
<name>A0A5R9FY50_9BACL</name>
<feature type="transmembrane region" description="Helical" evidence="1">
    <location>
        <begin position="37"/>
        <end position="55"/>
    </location>
</feature>
<proteinExistence type="predicted"/>
<evidence type="ECO:0000256" key="1">
    <source>
        <dbReference type="SAM" id="Phobius"/>
    </source>
</evidence>
<dbReference type="OrthoDB" id="1679483at2"/>
<organism evidence="2 3">
    <name type="scientific">Paenibacillus antri</name>
    <dbReference type="NCBI Taxonomy" id="2582848"/>
    <lineage>
        <taxon>Bacteria</taxon>
        <taxon>Bacillati</taxon>
        <taxon>Bacillota</taxon>
        <taxon>Bacilli</taxon>
        <taxon>Bacillales</taxon>
        <taxon>Paenibacillaceae</taxon>
        <taxon>Paenibacillus</taxon>
    </lineage>
</organism>
<feature type="transmembrane region" description="Helical" evidence="1">
    <location>
        <begin position="126"/>
        <end position="144"/>
    </location>
</feature>
<keyword evidence="1" id="KW-0812">Transmembrane</keyword>
<evidence type="ECO:0000313" key="2">
    <source>
        <dbReference type="EMBL" id="TLS48972.1"/>
    </source>
</evidence>
<dbReference type="RefSeq" id="WP_138197647.1">
    <property type="nucleotide sequence ID" value="NZ_VCIW01000026.1"/>
</dbReference>
<protein>
    <submittedName>
        <fullName evidence="2">Uncharacterized protein</fullName>
    </submittedName>
</protein>
<keyword evidence="3" id="KW-1185">Reference proteome</keyword>
<evidence type="ECO:0000313" key="3">
    <source>
        <dbReference type="Proteomes" id="UP000309676"/>
    </source>
</evidence>
<feature type="transmembrane region" description="Helical" evidence="1">
    <location>
        <begin position="64"/>
        <end position="81"/>
    </location>
</feature>
<dbReference type="AlphaFoldDB" id="A0A5R9FY50"/>
<dbReference type="NCBIfam" id="NF041644">
    <property type="entry name" value="CBO0543_fam"/>
    <property type="match status" value="1"/>
</dbReference>
<keyword evidence="1" id="KW-1133">Transmembrane helix</keyword>
<gene>
    <name evidence="2" type="ORF">FE782_27935</name>
</gene>
<feature type="transmembrane region" description="Helical" evidence="1">
    <location>
        <begin position="101"/>
        <end position="119"/>
    </location>
</feature>
<comment type="caution">
    <text evidence="2">The sequence shown here is derived from an EMBL/GenBank/DDBJ whole genome shotgun (WGS) entry which is preliminary data.</text>
</comment>
<keyword evidence="1" id="KW-0472">Membrane</keyword>
<reference evidence="2 3" key="1">
    <citation type="submission" date="2019-05" db="EMBL/GenBank/DDBJ databases">
        <authorList>
            <person name="Narsing Rao M.P."/>
            <person name="Li W.J."/>
        </authorList>
    </citation>
    <scope>NUCLEOTIDE SEQUENCE [LARGE SCALE GENOMIC DNA]</scope>
    <source>
        <strain evidence="2 3">SYSU_K30003</strain>
    </source>
</reference>
<sequence length="184" mass="21331">MEKERTIDLIDRNTAAIEALIRVKIDIWQERVLFTDLWWLGVGLSVVPWIVWYLVRKKSSTDRLFYAALFVAVVSLTLDVLGDQFGIWHYRFNVIPVLPTYLPWDLTLMPVTVLLLLQAKPSANPYAKAIFFALLASFVGEPLFDWLDIYHPKNWRYVYSVPIQFLIYLGAHAASRRSAFEPLA</sequence>
<dbReference type="Proteomes" id="UP000309676">
    <property type="component" value="Unassembled WGS sequence"/>
</dbReference>
<accession>A0A5R9FY50</accession>
<dbReference type="EMBL" id="VCIW01000026">
    <property type="protein sequence ID" value="TLS48972.1"/>
    <property type="molecule type" value="Genomic_DNA"/>
</dbReference>